<proteinExistence type="predicted"/>
<comment type="caution">
    <text evidence="1">The sequence shown here is derived from an EMBL/GenBank/DDBJ whole genome shotgun (WGS) entry which is preliminary data.</text>
</comment>
<organism evidence="1 2">
    <name type="scientific">Paenibacillus apis</name>
    <dbReference type="NCBI Taxonomy" id="1792174"/>
    <lineage>
        <taxon>Bacteria</taxon>
        <taxon>Bacillati</taxon>
        <taxon>Bacillota</taxon>
        <taxon>Bacilli</taxon>
        <taxon>Bacillales</taxon>
        <taxon>Paenibacillaceae</taxon>
        <taxon>Paenibacillus</taxon>
    </lineage>
</organism>
<protein>
    <submittedName>
        <fullName evidence="1">Uncharacterized protein</fullName>
    </submittedName>
</protein>
<gene>
    <name evidence="1" type="ORF">J41TS4_33530</name>
</gene>
<evidence type="ECO:0000313" key="1">
    <source>
        <dbReference type="EMBL" id="GIO43595.1"/>
    </source>
</evidence>
<dbReference type="EMBL" id="BORS01000011">
    <property type="protein sequence ID" value="GIO43595.1"/>
    <property type="molecule type" value="Genomic_DNA"/>
</dbReference>
<dbReference type="Proteomes" id="UP000678895">
    <property type="component" value="Unassembled WGS sequence"/>
</dbReference>
<name>A0A919Y793_9BACL</name>
<sequence>MFAGNMSQCIVLIEALEQGREFAVPPFSGALAGDMLGYSF</sequence>
<evidence type="ECO:0000313" key="2">
    <source>
        <dbReference type="Proteomes" id="UP000678895"/>
    </source>
</evidence>
<keyword evidence="2" id="KW-1185">Reference proteome</keyword>
<accession>A0A919Y793</accession>
<dbReference type="AlphaFoldDB" id="A0A919Y793"/>
<reference evidence="1" key="1">
    <citation type="submission" date="2021-03" db="EMBL/GenBank/DDBJ databases">
        <title>Antimicrobial resistance genes in bacteria isolated from Japanese honey, and their potential for conferring macrolide and lincosamide resistance in the American foulbrood pathogen Paenibacillus larvae.</title>
        <authorList>
            <person name="Okamoto M."/>
            <person name="Kumagai M."/>
            <person name="Kanamori H."/>
            <person name="Takamatsu D."/>
        </authorList>
    </citation>
    <scope>NUCLEOTIDE SEQUENCE</scope>
    <source>
        <strain evidence="1">J41TS4</strain>
    </source>
</reference>